<dbReference type="PROSITE" id="PS00188">
    <property type="entry name" value="BIOTIN"/>
    <property type="match status" value="1"/>
</dbReference>
<evidence type="ECO:0000256" key="10">
    <source>
        <dbReference type="SAM" id="MobiDB-lite"/>
    </source>
</evidence>
<evidence type="ECO:0000256" key="5">
    <source>
        <dbReference type="ARBA" id="ARBA00022832"/>
    </source>
</evidence>
<dbReference type="AlphaFoldDB" id="A4CIE3"/>
<keyword evidence="6 9" id="KW-0443">Lipid metabolism</keyword>
<evidence type="ECO:0000256" key="8">
    <source>
        <dbReference type="ARBA" id="ARBA00023267"/>
    </source>
</evidence>
<sequence length="164" mass="17533">MDIKEIQSLIKFVAKSGASEVKLETDEIKITIRTGSDKDGEPTYVQQIPMAAPAMPQQAPPAAPAPAPAAASGEADAKKEGDDSKYITIKSPIIGTFYRKPSPDKPPFVEVGDSISKGDVLCVIEAMKLFNDIESEVSGKVVKVLVDDSSPVEFDQPLFLIDPS</sequence>
<dbReference type="InterPro" id="IPR050709">
    <property type="entry name" value="Biotin_Carboxyl_Carrier/Decarb"/>
</dbReference>
<dbReference type="NCBIfam" id="NF005457">
    <property type="entry name" value="PRK07051.1"/>
    <property type="match status" value="1"/>
</dbReference>
<dbReference type="InterPro" id="IPR001882">
    <property type="entry name" value="Biotin_BS"/>
</dbReference>
<accession>A4CIE3</accession>
<keyword evidence="7 9" id="KW-0275">Fatty acid biosynthesis</keyword>
<evidence type="ECO:0000259" key="11">
    <source>
        <dbReference type="PROSITE" id="PS50968"/>
    </source>
</evidence>
<feature type="compositionally biased region" description="Basic and acidic residues" evidence="10">
    <location>
        <begin position="75"/>
        <end position="85"/>
    </location>
</feature>
<comment type="pathway">
    <text evidence="2 9">Lipid metabolism; fatty acid biosynthesis.</text>
</comment>
<dbReference type="EMBL" id="CP001712">
    <property type="protein sequence ID" value="EAR16701.1"/>
    <property type="molecule type" value="Genomic_DNA"/>
</dbReference>
<proteinExistence type="predicted"/>
<dbReference type="Gene3D" id="2.40.50.100">
    <property type="match status" value="1"/>
</dbReference>
<dbReference type="UniPathway" id="UPA00094"/>
<organism evidence="12 13">
    <name type="scientific">Robiginitalea biformata (strain ATCC BAA-864 / DSM 15991 / KCTC 12146 / HTCC2501)</name>
    <dbReference type="NCBI Taxonomy" id="313596"/>
    <lineage>
        <taxon>Bacteria</taxon>
        <taxon>Pseudomonadati</taxon>
        <taxon>Bacteroidota</taxon>
        <taxon>Flavobacteriia</taxon>
        <taxon>Flavobacteriales</taxon>
        <taxon>Flavobacteriaceae</taxon>
        <taxon>Robiginitalea</taxon>
    </lineage>
</organism>
<reference evidence="12 13" key="1">
    <citation type="journal article" date="2009" name="J. Bacteriol.">
        <title>Complete genome sequence of Robiginitalea biformata HTCC2501.</title>
        <authorList>
            <person name="Oh H.M."/>
            <person name="Giovannoni S.J."/>
            <person name="Lee K."/>
            <person name="Ferriera S."/>
            <person name="Johnson J."/>
            <person name="Cho J.C."/>
        </authorList>
    </citation>
    <scope>NUCLEOTIDE SEQUENCE [LARGE SCALE GENOMIC DNA]</scope>
    <source>
        <strain evidence="13">ATCC BAA-864 / HTCC2501 / KCTC 12146</strain>
    </source>
</reference>
<dbReference type="PANTHER" id="PTHR45266:SF3">
    <property type="entry name" value="OXALOACETATE DECARBOXYLASE ALPHA CHAIN"/>
    <property type="match status" value="1"/>
</dbReference>
<keyword evidence="13" id="KW-1185">Reference proteome</keyword>
<dbReference type="KEGG" id="rbi:RB2501_07365"/>
<dbReference type="OrthoDB" id="9811735at2"/>
<dbReference type="RefSeq" id="WP_015753458.1">
    <property type="nucleotide sequence ID" value="NC_013222.1"/>
</dbReference>
<keyword evidence="8 9" id="KW-0092">Biotin</keyword>
<dbReference type="GO" id="GO:0003989">
    <property type="term" value="F:acetyl-CoA carboxylase activity"/>
    <property type="evidence" value="ECO:0007669"/>
    <property type="project" value="InterPro"/>
</dbReference>
<dbReference type="PANTHER" id="PTHR45266">
    <property type="entry name" value="OXALOACETATE DECARBOXYLASE ALPHA CHAIN"/>
    <property type="match status" value="1"/>
</dbReference>
<evidence type="ECO:0000313" key="12">
    <source>
        <dbReference type="EMBL" id="EAR16701.1"/>
    </source>
</evidence>
<feature type="compositionally biased region" description="Pro residues" evidence="10">
    <location>
        <begin position="58"/>
        <end position="67"/>
    </location>
</feature>
<dbReference type="GO" id="GO:0009317">
    <property type="term" value="C:acetyl-CoA carboxylase complex"/>
    <property type="evidence" value="ECO:0007669"/>
    <property type="project" value="InterPro"/>
</dbReference>
<dbReference type="Pfam" id="PF00364">
    <property type="entry name" value="Biotin_lipoyl"/>
    <property type="match status" value="1"/>
</dbReference>
<name>A4CIE3_ROBBH</name>
<dbReference type="HOGENOM" id="CLU_016733_3_1_10"/>
<dbReference type="Proteomes" id="UP000009049">
    <property type="component" value="Chromosome"/>
</dbReference>
<dbReference type="eggNOG" id="COG0511">
    <property type="taxonomic scope" value="Bacteria"/>
</dbReference>
<evidence type="ECO:0000256" key="7">
    <source>
        <dbReference type="ARBA" id="ARBA00023160"/>
    </source>
</evidence>
<dbReference type="PROSITE" id="PS50968">
    <property type="entry name" value="BIOTINYL_LIPOYL"/>
    <property type="match status" value="1"/>
</dbReference>
<dbReference type="GO" id="GO:0006633">
    <property type="term" value="P:fatty acid biosynthetic process"/>
    <property type="evidence" value="ECO:0007669"/>
    <property type="project" value="UniProtKB-UniPathway"/>
</dbReference>
<dbReference type="PRINTS" id="PR01071">
    <property type="entry name" value="ACOABIOTINCC"/>
</dbReference>
<comment type="function">
    <text evidence="1 9">This protein is a component of the acetyl coenzyme A carboxylase complex; first, biotin carboxylase catalyzes the carboxylation of the carrier protein and then the transcarboxylase transfers the carboxyl group to form malonyl-CoA.</text>
</comment>
<dbReference type="NCBIfam" id="TIGR00531">
    <property type="entry name" value="BCCP"/>
    <property type="match status" value="1"/>
</dbReference>
<dbReference type="InterPro" id="IPR001249">
    <property type="entry name" value="AcCoA_biotinCC"/>
</dbReference>
<evidence type="ECO:0000256" key="9">
    <source>
        <dbReference type="RuleBase" id="RU364072"/>
    </source>
</evidence>
<evidence type="ECO:0000313" key="13">
    <source>
        <dbReference type="Proteomes" id="UP000009049"/>
    </source>
</evidence>
<protein>
    <recommendedName>
        <fullName evidence="3 9">Biotin carboxyl carrier protein of acetyl-CoA carboxylase</fullName>
    </recommendedName>
</protein>
<dbReference type="CDD" id="cd06850">
    <property type="entry name" value="biotinyl_domain"/>
    <property type="match status" value="1"/>
</dbReference>
<evidence type="ECO:0000256" key="4">
    <source>
        <dbReference type="ARBA" id="ARBA00022516"/>
    </source>
</evidence>
<dbReference type="STRING" id="313596.RB2501_07365"/>
<feature type="domain" description="Lipoyl-binding" evidence="11">
    <location>
        <begin position="86"/>
        <end position="162"/>
    </location>
</feature>
<gene>
    <name evidence="12" type="ordered locus">RB2501_07365</name>
</gene>
<keyword evidence="5 9" id="KW-0276">Fatty acid metabolism</keyword>
<dbReference type="InterPro" id="IPR011053">
    <property type="entry name" value="Single_hybrid_motif"/>
</dbReference>
<evidence type="ECO:0000256" key="1">
    <source>
        <dbReference type="ARBA" id="ARBA00003761"/>
    </source>
</evidence>
<dbReference type="InterPro" id="IPR000089">
    <property type="entry name" value="Biotin_lipoyl"/>
</dbReference>
<keyword evidence="4 9" id="KW-0444">Lipid biosynthesis</keyword>
<evidence type="ECO:0000256" key="2">
    <source>
        <dbReference type="ARBA" id="ARBA00005194"/>
    </source>
</evidence>
<dbReference type="SUPFAM" id="SSF51230">
    <property type="entry name" value="Single hybrid motif"/>
    <property type="match status" value="1"/>
</dbReference>
<feature type="region of interest" description="Disordered" evidence="10">
    <location>
        <begin position="52"/>
        <end position="86"/>
    </location>
</feature>
<evidence type="ECO:0000256" key="3">
    <source>
        <dbReference type="ARBA" id="ARBA00017562"/>
    </source>
</evidence>
<evidence type="ECO:0000256" key="6">
    <source>
        <dbReference type="ARBA" id="ARBA00023098"/>
    </source>
</evidence>